<keyword evidence="1" id="KW-0472">Membrane</keyword>
<feature type="non-terminal residue" evidence="2">
    <location>
        <position position="1"/>
    </location>
</feature>
<accession>A0A0B7AM02</accession>
<evidence type="ECO:0000313" key="2">
    <source>
        <dbReference type="EMBL" id="CEK82064.1"/>
    </source>
</evidence>
<evidence type="ECO:0008006" key="3">
    <source>
        <dbReference type="Google" id="ProtNLM"/>
    </source>
</evidence>
<keyword evidence="1" id="KW-0812">Transmembrane</keyword>
<dbReference type="EMBL" id="HACG01035199">
    <property type="protein sequence ID" value="CEK82064.1"/>
    <property type="molecule type" value="Transcribed_RNA"/>
</dbReference>
<dbReference type="AlphaFoldDB" id="A0A0B7AM02"/>
<sequence>STSNQMQAIIKRQVQIKPVQKKSRKLFSLSQWDHISPEFTQIYENQMTNWIWFFYVSQVPLAACTCMMFRDLLNSVDDLPSSTIQAIIAFSCFSWSSMLFITYWSKRVMVRIYHNAESGQFVAVRRTCFGRLKKLEYTSADIAVVSNSKHNLKRNLDDDILVKVKGHKVYLKSRDFILPMYYNMHLPDNELIGVKKRYARGPMF</sequence>
<feature type="transmembrane region" description="Helical" evidence="1">
    <location>
        <begin position="82"/>
        <end position="104"/>
    </location>
</feature>
<name>A0A0B7AM02_9EUPU</name>
<organism evidence="2">
    <name type="scientific">Arion vulgaris</name>
    <dbReference type="NCBI Taxonomy" id="1028688"/>
    <lineage>
        <taxon>Eukaryota</taxon>
        <taxon>Metazoa</taxon>
        <taxon>Spiralia</taxon>
        <taxon>Lophotrochozoa</taxon>
        <taxon>Mollusca</taxon>
        <taxon>Gastropoda</taxon>
        <taxon>Heterobranchia</taxon>
        <taxon>Euthyneura</taxon>
        <taxon>Panpulmonata</taxon>
        <taxon>Eupulmonata</taxon>
        <taxon>Stylommatophora</taxon>
        <taxon>Helicina</taxon>
        <taxon>Arionoidea</taxon>
        <taxon>Arionidae</taxon>
        <taxon>Arion</taxon>
    </lineage>
</organism>
<gene>
    <name evidence="2" type="primary">ORF129433</name>
</gene>
<keyword evidence="1" id="KW-1133">Transmembrane helix</keyword>
<reference evidence="2" key="1">
    <citation type="submission" date="2014-12" db="EMBL/GenBank/DDBJ databases">
        <title>Insight into the proteome of Arion vulgaris.</title>
        <authorList>
            <person name="Aradska J."/>
            <person name="Bulat T."/>
            <person name="Smidak R."/>
            <person name="Sarate P."/>
            <person name="Gangsoo J."/>
            <person name="Sialana F."/>
            <person name="Bilban M."/>
            <person name="Lubec G."/>
        </authorList>
    </citation>
    <scope>NUCLEOTIDE SEQUENCE</scope>
    <source>
        <tissue evidence="2">Skin</tissue>
    </source>
</reference>
<proteinExistence type="predicted"/>
<feature type="transmembrane region" description="Helical" evidence="1">
    <location>
        <begin position="50"/>
        <end position="70"/>
    </location>
</feature>
<protein>
    <recommendedName>
        <fullName evidence="3">Transmembrane protein 186</fullName>
    </recommendedName>
</protein>
<evidence type="ECO:0000256" key="1">
    <source>
        <dbReference type="SAM" id="Phobius"/>
    </source>
</evidence>